<reference evidence="2" key="1">
    <citation type="journal article" date="2015" name="Nature">
        <title>Complex archaea that bridge the gap between prokaryotes and eukaryotes.</title>
        <authorList>
            <person name="Spang A."/>
            <person name="Saw J.H."/>
            <person name="Jorgensen S.L."/>
            <person name="Zaremba-Niedzwiedzka K."/>
            <person name="Martijn J."/>
            <person name="Lind A.E."/>
            <person name="van Eijk R."/>
            <person name="Schleper C."/>
            <person name="Guy L."/>
            <person name="Ettema T.J."/>
        </authorList>
    </citation>
    <scope>NUCLEOTIDE SEQUENCE</scope>
</reference>
<proteinExistence type="predicted"/>
<protein>
    <recommendedName>
        <fullName evidence="1">Toprim domain-containing protein</fullName>
    </recommendedName>
</protein>
<dbReference type="Pfam" id="PF13155">
    <property type="entry name" value="Toprim_2"/>
    <property type="match status" value="1"/>
</dbReference>
<dbReference type="PANTHER" id="PTHR30313:SF2">
    <property type="entry name" value="DNA PRIMASE"/>
    <property type="match status" value="1"/>
</dbReference>
<dbReference type="GO" id="GO:0006269">
    <property type="term" value="P:DNA replication, synthesis of primer"/>
    <property type="evidence" value="ECO:0007669"/>
    <property type="project" value="TreeGrafter"/>
</dbReference>
<evidence type="ECO:0000259" key="1">
    <source>
        <dbReference type="PROSITE" id="PS50880"/>
    </source>
</evidence>
<dbReference type="InterPro" id="IPR006171">
    <property type="entry name" value="TOPRIM_dom"/>
</dbReference>
<dbReference type="Gene3D" id="3.40.1360.10">
    <property type="match status" value="1"/>
</dbReference>
<dbReference type="InterPro" id="IPR013264">
    <property type="entry name" value="DNAG_N"/>
</dbReference>
<dbReference type="InterPro" id="IPR037068">
    <property type="entry name" value="DNA_primase_core_N_sf"/>
</dbReference>
<gene>
    <name evidence="2" type="ORF">LCGC14_0964300</name>
</gene>
<dbReference type="CDD" id="cd03364">
    <property type="entry name" value="TOPRIM_DnaG_primases"/>
    <property type="match status" value="1"/>
</dbReference>
<dbReference type="InterPro" id="IPR034151">
    <property type="entry name" value="TOPRIM_DnaG_bac"/>
</dbReference>
<dbReference type="Gene3D" id="3.90.980.10">
    <property type="entry name" value="DNA primase, catalytic core, N-terminal domain"/>
    <property type="match status" value="1"/>
</dbReference>
<dbReference type="SMART" id="SM00493">
    <property type="entry name" value="TOPRIM"/>
    <property type="match status" value="1"/>
</dbReference>
<feature type="domain" description="Toprim" evidence="1">
    <location>
        <begin position="141"/>
        <end position="222"/>
    </location>
</feature>
<dbReference type="AlphaFoldDB" id="A0A0F9NZM9"/>
<comment type="caution">
    <text evidence="2">The sequence shown here is derived from an EMBL/GenBank/DDBJ whole genome shotgun (WGS) entry which is preliminary data.</text>
</comment>
<dbReference type="PANTHER" id="PTHR30313">
    <property type="entry name" value="DNA PRIMASE"/>
    <property type="match status" value="1"/>
</dbReference>
<name>A0A0F9NZM9_9ZZZZ</name>
<sequence length="257" mass="29586">MSESFFEKLTDVCHQLLLDNEGLMHYLKVHRGMANKTISTYKLGAFPEDLRDLYDEYDVDPVELREQNIVWNADQSQFKLYPVVIPIRNVQGKSIAIGCRTLLNDDKRKEMGIPKYRNSSYKKTSYLFGLDYAVGAIRQKDKVFVVEGYFDVITAHQKGIKNVVASCGTIFSKRQLIMLSRYTNNICLLFDNDMPGHTSARKIINKLADFDSDINLTCEFTPDGYKDIDEYIMNGGDTKLFGEERIDLNDVEIETLW</sequence>
<dbReference type="PROSITE" id="PS50880">
    <property type="entry name" value="TOPRIM"/>
    <property type="match status" value="1"/>
</dbReference>
<dbReference type="SUPFAM" id="SSF56731">
    <property type="entry name" value="DNA primase core"/>
    <property type="match status" value="1"/>
</dbReference>
<evidence type="ECO:0000313" key="2">
    <source>
        <dbReference type="EMBL" id="KKN17597.1"/>
    </source>
</evidence>
<dbReference type="GO" id="GO:0005737">
    <property type="term" value="C:cytoplasm"/>
    <property type="evidence" value="ECO:0007669"/>
    <property type="project" value="TreeGrafter"/>
</dbReference>
<accession>A0A0F9NZM9</accession>
<dbReference type="InterPro" id="IPR050219">
    <property type="entry name" value="DnaG_primase"/>
</dbReference>
<dbReference type="Pfam" id="PF08275">
    <property type="entry name" value="DNAG_N"/>
    <property type="match status" value="1"/>
</dbReference>
<organism evidence="2">
    <name type="scientific">marine sediment metagenome</name>
    <dbReference type="NCBI Taxonomy" id="412755"/>
    <lineage>
        <taxon>unclassified sequences</taxon>
        <taxon>metagenomes</taxon>
        <taxon>ecological metagenomes</taxon>
    </lineage>
</organism>
<dbReference type="EMBL" id="LAZR01003506">
    <property type="protein sequence ID" value="KKN17597.1"/>
    <property type="molecule type" value="Genomic_DNA"/>
</dbReference>